<organism evidence="1 2">
    <name type="scientific">Pleuronectes platessa</name>
    <name type="common">European plaice</name>
    <dbReference type="NCBI Taxonomy" id="8262"/>
    <lineage>
        <taxon>Eukaryota</taxon>
        <taxon>Metazoa</taxon>
        <taxon>Chordata</taxon>
        <taxon>Craniata</taxon>
        <taxon>Vertebrata</taxon>
        <taxon>Euteleostomi</taxon>
        <taxon>Actinopterygii</taxon>
        <taxon>Neopterygii</taxon>
        <taxon>Teleostei</taxon>
        <taxon>Neoteleostei</taxon>
        <taxon>Acanthomorphata</taxon>
        <taxon>Carangaria</taxon>
        <taxon>Pleuronectiformes</taxon>
        <taxon>Pleuronectoidei</taxon>
        <taxon>Pleuronectidae</taxon>
        <taxon>Pleuronectes</taxon>
    </lineage>
</organism>
<evidence type="ECO:0000313" key="2">
    <source>
        <dbReference type="Proteomes" id="UP001153269"/>
    </source>
</evidence>
<dbReference type="AlphaFoldDB" id="A0A9N7TMJ9"/>
<dbReference type="Proteomes" id="UP001153269">
    <property type="component" value="Unassembled WGS sequence"/>
</dbReference>
<keyword evidence="2" id="KW-1185">Reference proteome</keyword>
<dbReference type="EMBL" id="CADEAL010000169">
    <property type="protein sequence ID" value="CAB1415717.1"/>
    <property type="molecule type" value="Genomic_DNA"/>
</dbReference>
<comment type="caution">
    <text evidence="1">The sequence shown here is derived from an EMBL/GenBank/DDBJ whole genome shotgun (WGS) entry which is preliminary data.</text>
</comment>
<reference evidence="1" key="1">
    <citation type="submission" date="2020-03" db="EMBL/GenBank/DDBJ databases">
        <authorList>
            <person name="Weist P."/>
        </authorList>
    </citation>
    <scope>NUCLEOTIDE SEQUENCE</scope>
</reference>
<name>A0A9N7TMJ9_PLEPL</name>
<sequence>MWSGEAHGLLDRLTIPKRSMVANSSFAVANFTVSRRRERAKTGVPAVGMKCSTPCLVTAAENAGVVSEGNSASKRWKTSFDAAKLACVNGPGPPMEKSLDVQKPRRGIVLPKLRQFNVRRGAGRSRKLRGHGRCGDTVHGRRGRKYVFPR</sequence>
<protein>
    <submittedName>
        <fullName evidence="1">Uncharacterized protein</fullName>
    </submittedName>
</protein>
<gene>
    <name evidence="1" type="ORF">PLEPLA_LOCUS3435</name>
</gene>
<proteinExistence type="predicted"/>
<accession>A0A9N7TMJ9</accession>
<evidence type="ECO:0000313" key="1">
    <source>
        <dbReference type="EMBL" id="CAB1415717.1"/>
    </source>
</evidence>